<dbReference type="PANTHER" id="PTHR23234:SF8">
    <property type="entry name" value="C2H2-TYPE DOMAIN-CONTAINING PROTEIN"/>
    <property type="match status" value="1"/>
</dbReference>
<dbReference type="SUPFAM" id="SSF57667">
    <property type="entry name" value="beta-beta-alpha zinc fingers"/>
    <property type="match status" value="1"/>
</dbReference>
<protein>
    <submittedName>
        <fullName evidence="11">ZKSC8 protein</fullName>
    </submittedName>
</protein>
<evidence type="ECO:0000256" key="8">
    <source>
        <dbReference type="ARBA" id="ARBA00023242"/>
    </source>
</evidence>
<dbReference type="InterPro" id="IPR013087">
    <property type="entry name" value="Znf_C2H2_type"/>
</dbReference>
<keyword evidence="4 9" id="KW-0863">Zinc-finger</keyword>
<dbReference type="EMBL" id="VZTN01024304">
    <property type="protein sequence ID" value="NXS85766.1"/>
    <property type="molecule type" value="Genomic_DNA"/>
</dbReference>
<evidence type="ECO:0000256" key="4">
    <source>
        <dbReference type="ARBA" id="ARBA00022771"/>
    </source>
</evidence>
<dbReference type="InterPro" id="IPR036236">
    <property type="entry name" value="Znf_C2H2_sf"/>
</dbReference>
<keyword evidence="3" id="KW-0677">Repeat</keyword>
<dbReference type="Proteomes" id="UP000545329">
    <property type="component" value="Unassembled WGS sequence"/>
</dbReference>
<keyword evidence="2" id="KW-0479">Metal-binding</keyword>
<feature type="domain" description="C2H2-type" evidence="10">
    <location>
        <begin position="26"/>
        <end position="53"/>
    </location>
</feature>
<dbReference type="InterPro" id="IPR050758">
    <property type="entry name" value="Znf_C2H2-type"/>
</dbReference>
<reference evidence="11 12" key="1">
    <citation type="submission" date="2019-09" db="EMBL/GenBank/DDBJ databases">
        <title>Bird 10,000 Genomes (B10K) Project - Family phase.</title>
        <authorList>
            <person name="Zhang G."/>
        </authorList>
    </citation>
    <scope>NUCLEOTIDE SEQUENCE [LARGE SCALE GENOMIC DNA]</scope>
    <source>
        <strain evidence="11">B10K-DU-002-58</strain>
        <tissue evidence="11">Muscle</tissue>
    </source>
</reference>
<proteinExistence type="predicted"/>
<evidence type="ECO:0000256" key="2">
    <source>
        <dbReference type="ARBA" id="ARBA00022723"/>
    </source>
</evidence>
<keyword evidence="12" id="KW-1185">Reference proteome</keyword>
<keyword evidence="7" id="KW-0804">Transcription</keyword>
<keyword evidence="6" id="KW-0805">Transcription regulation</keyword>
<dbReference type="PROSITE" id="PS50157">
    <property type="entry name" value="ZINC_FINGER_C2H2_2"/>
    <property type="match status" value="1"/>
</dbReference>
<keyword evidence="5" id="KW-0862">Zinc</keyword>
<evidence type="ECO:0000256" key="6">
    <source>
        <dbReference type="ARBA" id="ARBA00023015"/>
    </source>
</evidence>
<name>A0A7L2XS53_9PASS</name>
<evidence type="ECO:0000256" key="3">
    <source>
        <dbReference type="ARBA" id="ARBA00022737"/>
    </source>
</evidence>
<dbReference type="GO" id="GO:0005634">
    <property type="term" value="C:nucleus"/>
    <property type="evidence" value="ECO:0007669"/>
    <property type="project" value="UniProtKB-SubCell"/>
</dbReference>
<evidence type="ECO:0000259" key="10">
    <source>
        <dbReference type="PROSITE" id="PS50157"/>
    </source>
</evidence>
<comment type="subcellular location">
    <subcellularLocation>
        <location evidence="1">Nucleus</location>
    </subcellularLocation>
</comment>
<evidence type="ECO:0000256" key="9">
    <source>
        <dbReference type="PROSITE-ProRule" id="PRU00042"/>
    </source>
</evidence>
<sequence length="53" mass="5983">QKGGKCFSRSSELVLHEQHQSREKSYECGECGKGFSHSFHLIAHQQINPGEKP</sequence>
<evidence type="ECO:0000313" key="12">
    <source>
        <dbReference type="Proteomes" id="UP000545329"/>
    </source>
</evidence>
<dbReference type="Gene3D" id="3.30.160.60">
    <property type="entry name" value="Classic Zinc Finger"/>
    <property type="match status" value="1"/>
</dbReference>
<gene>
    <name evidence="11" type="primary">Zkscan8_0</name>
    <name evidence="11" type="ORF">ERPZAN_R05802</name>
</gene>
<dbReference type="Pfam" id="PF00096">
    <property type="entry name" value="zf-C2H2"/>
    <property type="match status" value="1"/>
</dbReference>
<organism evidence="11 12">
    <name type="scientific">Erpornis zantholeuca</name>
    <dbReference type="NCBI Taxonomy" id="1112836"/>
    <lineage>
        <taxon>Eukaryota</taxon>
        <taxon>Metazoa</taxon>
        <taxon>Chordata</taxon>
        <taxon>Craniata</taxon>
        <taxon>Vertebrata</taxon>
        <taxon>Euteleostomi</taxon>
        <taxon>Archelosauria</taxon>
        <taxon>Archosauria</taxon>
        <taxon>Dinosauria</taxon>
        <taxon>Saurischia</taxon>
        <taxon>Theropoda</taxon>
        <taxon>Coelurosauria</taxon>
        <taxon>Aves</taxon>
        <taxon>Neognathae</taxon>
        <taxon>Neoaves</taxon>
        <taxon>Telluraves</taxon>
        <taxon>Australaves</taxon>
        <taxon>Passeriformes</taxon>
        <taxon>Sylvioidea</taxon>
        <taxon>Timaliidae</taxon>
        <taxon>Erpornis</taxon>
    </lineage>
</organism>
<comment type="caution">
    <text evidence="11">The sequence shown here is derived from an EMBL/GenBank/DDBJ whole genome shotgun (WGS) entry which is preliminary data.</text>
</comment>
<evidence type="ECO:0000256" key="1">
    <source>
        <dbReference type="ARBA" id="ARBA00004123"/>
    </source>
</evidence>
<evidence type="ECO:0000256" key="5">
    <source>
        <dbReference type="ARBA" id="ARBA00022833"/>
    </source>
</evidence>
<accession>A0A7L2XS53</accession>
<evidence type="ECO:0000256" key="7">
    <source>
        <dbReference type="ARBA" id="ARBA00023163"/>
    </source>
</evidence>
<feature type="non-terminal residue" evidence="11">
    <location>
        <position position="1"/>
    </location>
</feature>
<dbReference type="AlphaFoldDB" id="A0A7L2XS53"/>
<dbReference type="OrthoDB" id="9893417at2759"/>
<dbReference type="GO" id="GO:0008270">
    <property type="term" value="F:zinc ion binding"/>
    <property type="evidence" value="ECO:0007669"/>
    <property type="project" value="UniProtKB-KW"/>
</dbReference>
<dbReference type="FunFam" id="3.30.160.60:FF:000003">
    <property type="entry name" value="Zinc finger protein 3 homolog"/>
    <property type="match status" value="1"/>
</dbReference>
<feature type="non-terminal residue" evidence="11">
    <location>
        <position position="53"/>
    </location>
</feature>
<keyword evidence="8" id="KW-0539">Nucleus</keyword>
<evidence type="ECO:0000313" key="11">
    <source>
        <dbReference type="EMBL" id="NXS85766.1"/>
    </source>
</evidence>
<dbReference type="PANTHER" id="PTHR23234">
    <property type="entry name" value="ZNF44 PROTEIN"/>
    <property type="match status" value="1"/>
</dbReference>